<keyword evidence="9" id="KW-0175">Coiled coil</keyword>
<evidence type="ECO:0000256" key="6">
    <source>
        <dbReference type="ARBA" id="ARBA00022692"/>
    </source>
</evidence>
<evidence type="ECO:0000256" key="3">
    <source>
        <dbReference type="ARBA" id="ARBA00022448"/>
    </source>
</evidence>
<evidence type="ECO:0000259" key="12">
    <source>
        <dbReference type="Pfam" id="PF26002"/>
    </source>
</evidence>
<keyword evidence="7 10" id="KW-1133">Transmembrane helix</keyword>
<dbReference type="Pfam" id="PF26002">
    <property type="entry name" value="Beta-barrel_AprE"/>
    <property type="match status" value="1"/>
</dbReference>
<proteinExistence type="inferred from homology"/>
<evidence type="ECO:0000256" key="9">
    <source>
        <dbReference type="SAM" id="Coils"/>
    </source>
</evidence>
<evidence type="ECO:0000256" key="7">
    <source>
        <dbReference type="ARBA" id="ARBA00022989"/>
    </source>
</evidence>
<dbReference type="InterPro" id="IPR050739">
    <property type="entry name" value="MFP"/>
</dbReference>
<keyword evidence="8 10" id="KW-0472">Membrane</keyword>
<feature type="coiled-coil region" evidence="9">
    <location>
        <begin position="165"/>
        <end position="199"/>
    </location>
</feature>
<dbReference type="GO" id="GO:0009306">
    <property type="term" value="P:protein secretion"/>
    <property type="evidence" value="ECO:0007669"/>
    <property type="project" value="InterPro"/>
</dbReference>
<dbReference type="Pfam" id="PF25994">
    <property type="entry name" value="HH_AprE"/>
    <property type="match status" value="1"/>
</dbReference>
<organism evidence="13">
    <name type="scientific">hydrothermal vent metagenome</name>
    <dbReference type="NCBI Taxonomy" id="652676"/>
    <lineage>
        <taxon>unclassified sequences</taxon>
        <taxon>metagenomes</taxon>
        <taxon>ecological metagenomes</taxon>
    </lineage>
</organism>
<feature type="domain" description="AprE-like long alpha-helical hairpin" evidence="11">
    <location>
        <begin position="103"/>
        <end position="286"/>
    </location>
</feature>
<accession>A0A1W1D440</accession>
<dbReference type="Gene3D" id="2.40.50.100">
    <property type="match status" value="1"/>
</dbReference>
<evidence type="ECO:0000256" key="4">
    <source>
        <dbReference type="ARBA" id="ARBA00022475"/>
    </source>
</evidence>
<dbReference type="PRINTS" id="PR01490">
    <property type="entry name" value="RTXTOXIND"/>
</dbReference>
<sequence length="441" mass="50428">MAKYSQEDLEYMNSLSAAIKLKSPIKSTIILWVSFFAIMWLLFWASHAQVDEITKGQGKVIPSGQVKVVQNLEGGIVSEILVKEGQHVHKGDILFKLDNTISKSSYKEQKLKINELRAKAIRLKAQINMQPFSKYKKEYKNIDKKVIRNERNLYRTNIRQLSKTLHILLEQVEQKKYEYANLKDKIKNQTENYNLIQEQIKISKPLYEKQIISKVEYLKLIREANKISAEIQSLKLSLPKIKSEIKEAKQKIIEEKLKFKNKSSEEYNKVTAQIDQILQKTNALSDKVKRTIITSPVDGVIKQLFINTIGGVVKPAMDICEIVPSSNNLIIETKIKPSDIAFLYPNQKAIVKFTAYDFTIHGGLEGRVVNIGADTIVDKKGNSFFNVKIKTDKNYLGTPEKKLYIMVGMTAEVDILTGKKTVLDYILKPIFKAKNSALTER</sequence>
<feature type="coiled-coil region" evidence="9">
    <location>
        <begin position="231"/>
        <end position="280"/>
    </location>
</feature>
<evidence type="ECO:0000256" key="8">
    <source>
        <dbReference type="ARBA" id="ARBA00023136"/>
    </source>
</evidence>
<evidence type="ECO:0000256" key="1">
    <source>
        <dbReference type="ARBA" id="ARBA00004377"/>
    </source>
</evidence>
<keyword evidence="4" id="KW-1003">Cell membrane</keyword>
<keyword evidence="3" id="KW-0813">Transport</keyword>
<comment type="similarity">
    <text evidence="2">Belongs to the membrane fusion protein (MFP) (TC 8.A.1) family.</text>
</comment>
<dbReference type="Gene3D" id="2.40.30.170">
    <property type="match status" value="1"/>
</dbReference>
<dbReference type="PANTHER" id="PTHR30386">
    <property type="entry name" value="MEMBRANE FUSION SUBUNIT OF EMRAB-TOLC MULTIDRUG EFFLUX PUMP"/>
    <property type="match status" value="1"/>
</dbReference>
<comment type="subcellular location">
    <subcellularLocation>
        <location evidence="1">Cell inner membrane</location>
        <topology evidence="1">Single-pass membrane protein</topology>
    </subcellularLocation>
</comment>
<dbReference type="PANTHER" id="PTHR30386:SF26">
    <property type="entry name" value="TRANSPORT PROTEIN COMB"/>
    <property type="match status" value="1"/>
</dbReference>
<keyword evidence="6 10" id="KW-0812">Transmembrane</keyword>
<dbReference type="InterPro" id="IPR058781">
    <property type="entry name" value="HH_AprE-like"/>
</dbReference>
<feature type="transmembrane region" description="Helical" evidence="10">
    <location>
        <begin position="29"/>
        <end position="47"/>
    </location>
</feature>
<dbReference type="InterPro" id="IPR058982">
    <property type="entry name" value="Beta-barrel_AprE"/>
</dbReference>
<dbReference type="NCBIfam" id="TIGR01843">
    <property type="entry name" value="type_I_hlyD"/>
    <property type="match status" value="1"/>
</dbReference>
<keyword evidence="5" id="KW-0997">Cell inner membrane</keyword>
<evidence type="ECO:0000256" key="2">
    <source>
        <dbReference type="ARBA" id="ARBA00009477"/>
    </source>
</evidence>
<protein>
    <submittedName>
        <fullName evidence="13">Type I secretion system, membrane fusion protein LapC</fullName>
    </submittedName>
</protein>
<dbReference type="SUPFAM" id="SSF111369">
    <property type="entry name" value="HlyD-like secretion proteins"/>
    <property type="match status" value="1"/>
</dbReference>
<dbReference type="InterPro" id="IPR010129">
    <property type="entry name" value="T1SS_HlyD"/>
</dbReference>
<dbReference type="PROSITE" id="PS00543">
    <property type="entry name" value="HLYD_FAMILY"/>
    <property type="match status" value="1"/>
</dbReference>
<gene>
    <name evidence="13" type="ORF">MNB_SM-3-943</name>
</gene>
<dbReference type="GO" id="GO:0005886">
    <property type="term" value="C:plasma membrane"/>
    <property type="evidence" value="ECO:0007669"/>
    <property type="project" value="UniProtKB-SubCell"/>
</dbReference>
<evidence type="ECO:0000313" key="13">
    <source>
        <dbReference type="EMBL" id="SFV75270.1"/>
    </source>
</evidence>
<evidence type="ECO:0000259" key="11">
    <source>
        <dbReference type="Pfam" id="PF25994"/>
    </source>
</evidence>
<evidence type="ECO:0000256" key="5">
    <source>
        <dbReference type="ARBA" id="ARBA00022519"/>
    </source>
</evidence>
<name>A0A1W1D440_9ZZZZ</name>
<evidence type="ECO:0000256" key="10">
    <source>
        <dbReference type="SAM" id="Phobius"/>
    </source>
</evidence>
<dbReference type="InterPro" id="IPR006144">
    <property type="entry name" value="Secretion_HlyD_CS"/>
</dbReference>
<dbReference type="EMBL" id="FPHP01000025">
    <property type="protein sequence ID" value="SFV75270.1"/>
    <property type="molecule type" value="Genomic_DNA"/>
</dbReference>
<feature type="domain" description="AprE-like beta-barrel" evidence="12">
    <location>
        <begin position="329"/>
        <end position="418"/>
    </location>
</feature>
<reference evidence="13" key="1">
    <citation type="submission" date="2016-10" db="EMBL/GenBank/DDBJ databases">
        <authorList>
            <person name="de Groot N.N."/>
        </authorList>
    </citation>
    <scope>NUCLEOTIDE SEQUENCE</scope>
</reference>
<dbReference type="AlphaFoldDB" id="A0A1W1D440"/>